<dbReference type="Proteomes" id="UP000886700">
    <property type="component" value="Unplaced"/>
</dbReference>
<keyword evidence="4" id="KW-0158">Chromosome</keyword>
<organism evidence="7 8">
    <name type="scientific">Mesocricetus auratus</name>
    <name type="common">Golden hamster</name>
    <dbReference type="NCBI Taxonomy" id="10036"/>
    <lineage>
        <taxon>Eukaryota</taxon>
        <taxon>Metazoa</taxon>
        <taxon>Chordata</taxon>
        <taxon>Craniata</taxon>
        <taxon>Vertebrata</taxon>
        <taxon>Euteleostomi</taxon>
        <taxon>Mammalia</taxon>
        <taxon>Eutheria</taxon>
        <taxon>Euarchontoglires</taxon>
        <taxon>Glires</taxon>
        <taxon>Rodentia</taxon>
        <taxon>Myomorpha</taxon>
        <taxon>Muroidea</taxon>
        <taxon>Cricetidae</taxon>
        <taxon>Cricetinae</taxon>
        <taxon>Mesocricetus</taxon>
    </lineage>
</organism>
<evidence type="ECO:0000256" key="1">
    <source>
        <dbReference type="ARBA" id="ARBA00004123"/>
    </source>
</evidence>
<dbReference type="Gene3D" id="3.40.50.300">
    <property type="entry name" value="P-loop containing nucleotide triphosphate hydrolases"/>
    <property type="match status" value="1"/>
</dbReference>
<dbReference type="GeneID" id="101839633"/>
<keyword evidence="5" id="KW-0539">Nucleus</keyword>
<dbReference type="InterPro" id="IPR020987">
    <property type="entry name" value="Centromere_Cenp-M"/>
</dbReference>
<proteinExistence type="predicted"/>
<evidence type="ECO:0000313" key="7">
    <source>
        <dbReference type="Proteomes" id="UP000886700"/>
    </source>
</evidence>
<evidence type="ECO:0000256" key="2">
    <source>
        <dbReference type="ARBA" id="ARBA00004584"/>
    </source>
</evidence>
<sequence length="180" mass="20057">MSVLRPMDKLPDLNRATVLLVGTQDALLQKLAESMLQEQCASELRVHLANSLPLPSNVNRPRIDLIVFVINLHSQYSLRNVEECLSHVDSSFFLGKVCFLATGAGRESHCSVHQNTVIKLAHTYRSPLLFCDLEVESFRVTMAQRLVRMLQICAGHVPGISAVNLLSLLRRSDSPPSKEL</sequence>
<evidence type="ECO:0000256" key="5">
    <source>
        <dbReference type="ARBA" id="ARBA00023242"/>
    </source>
</evidence>
<protein>
    <recommendedName>
        <fullName evidence="3">Centromere protein M</fullName>
    </recommendedName>
</protein>
<evidence type="ECO:0000313" key="8">
    <source>
        <dbReference type="RefSeq" id="XP_040608655.1"/>
    </source>
</evidence>
<evidence type="ECO:0000256" key="3">
    <source>
        <dbReference type="ARBA" id="ARBA00016382"/>
    </source>
</evidence>
<dbReference type="InterPro" id="IPR027417">
    <property type="entry name" value="P-loop_NTPase"/>
</dbReference>
<keyword evidence="6" id="KW-0137">Centromere</keyword>
<comment type="subcellular location">
    <subcellularLocation>
        <location evidence="2">Chromosome</location>
        <location evidence="2">Centromere</location>
    </subcellularLocation>
    <subcellularLocation>
        <location evidence="1">Nucleus</location>
    </subcellularLocation>
</comment>
<dbReference type="RefSeq" id="XP_040608655.1">
    <property type="nucleotide sequence ID" value="XM_040752721.1"/>
</dbReference>
<name>A0ABM2Y533_MESAU</name>
<evidence type="ECO:0000256" key="4">
    <source>
        <dbReference type="ARBA" id="ARBA00022454"/>
    </source>
</evidence>
<evidence type="ECO:0000256" key="6">
    <source>
        <dbReference type="ARBA" id="ARBA00023328"/>
    </source>
</evidence>
<accession>A0ABM2Y533</accession>
<reference evidence="8" key="1">
    <citation type="submission" date="2025-08" db="UniProtKB">
        <authorList>
            <consortium name="RefSeq"/>
        </authorList>
    </citation>
    <scope>IDENTIFICATION</scope>
    <source>
        <tissue evidence="8">Liver</tissue>
    </source>
</reference>
<dbReference type="PANTHER" id="PTHR34436:SF1">
    <property type="entry name" value="CENTROMERE PROTEIN M"/>
    <property type="match status" value="1"/>
</dbReference>
<dbReference type="Pfam" id="PF11111">
    <property type="entry name" value="CENP-M"/>
    <property type="match status" value="1"/>
</dbReference>
<dbReference type="PANTHER" id="PTHR34436">
    <property type="entry name" value="CENTROMERE PROTEIN M"/>
    <property type="match status" value="1"/>
</dbReference>
<gene>
    <name evidence="8" type="primary">Cenpm</name>
</gene>
<keyword evidence="7" id="KW-1185">Reference proteome</keyword>